<proteinExistence type="predicted"/>
<evidence type="ECO:0000256" key="3">
    <source>
        <dbReference type="SAM" id="SignalP"/>
    </source>
</evidence>
<gene>
    <name evidence="6" type="ORF">CVLEPA_LOCUS28000</name>
</gene>
<keyword evidence="7" id="KW-1185">Reference proteome</keyword>
<dbReference type="Pfam" id="PF09294">
    <property type="entry name" value="Interfer-bind"/>
    <property type="match status" value="1"/>
</dbReference>
<keyword evidence="2" id="KW-0812">Transmembrane</keyword>
<evidence type="ECO:0000313" key="6">
    <source>
        <dbReference type="EMBL" id="CAK8694645.1"/>
    </source>
</evidence>
<dbReference type="InterPro" id="IPR015373">
    <property type="entry name" value="Interferon/interleukin_rcp_dom"/>
</dbReference>
<evidence type="ECO:0000259" key="5">
    <source>
        <dbReference type="Pfam" id="PF09294"/>
    </source>
</evidence>
<keyword evidence="2" id="KW-1133">Transmembrane helix</keyword>
<dbReference type="InterPro" id="IPR050650">
    <property type="entry name" value="Type-II_Cytokine-TF_Rcpt"/>
</dbReference>
<feature type="region of interest" description="Disordered" evidence="1">
    <location>
        <begin position="464"/>
        <end position="487"/>
    </location>
</feature>
<feature type="domain" description="Interferon/interleukin receptor" evidence="5">
    <location>
        <begin position="146"/>
        <end position="250"/>
    </location>
</feature>
<feature type="chain" id="PRO_5045478000" evidence="3">
    <location>
        <begin position="17"/>
        <end position="551"/>
    </location>
</feature>
<dbReference type="InterPro" id="IPR036116">
    <property type="entry name" value="FN3_sf"/>
</dbReference>
<protein>
    <submittedName>
        <fullName evidence="6">Uncharacterized protein</fullName>
    </submittedName>
</protein>
<evidence type="ECO:0000256" key="1">
    <source>
        <dbReference type="SAM" id="MobiDB-lite"/>
    </source>
</evidence>
<dbReference type="Proteomes" id="UP001642483">
    <property type="component" value="Unassembled WGS sequence"/>
</dbReference>
<dbReference type="PANTHER" id="PTHR20859">
    <property type="entry name" value="INTERFERON/INTERLEUKIN RECEPTOR"/>
    <property type="match status" value="1"/>
</dbReference>
<dbReference type="SUPFAM" id="SSF49265">
    <property type="entry name" value="Fibronectin type III"/>
    <property type="match status" value="2"/>
</dbReference>
<comment type="caution">
    <text evidence="6">The sequence shown here is derived from an EMBL/GenBank/DDBJ whole genome shotgun (WGS) entry which is preliminary data.</text>
</comment>
<feature type="domain" description="Fibronectin type-III" evidence="4">
    <location>
        <begin position="57"/>
        <end position="125"/>
    </location>
</feature>
<dbReference type="InterPro" id="IPR003961">
    <property type="entry name" value="FN3_dom"/>
</dbReference>
<evidence type="ECO:0000313" key="7">
    <source>
        <dbReference type="Proteomes" id="UP001642483"/>
    </source>
</evidence>
<dbReference type="EMBL" id="CAWYQH010000141">
    <property type="protein sequence ID" value="CAK8694645.1"/>
    <property type="molecule type" value="Genomic_DNA"/>
</dbReference>
<organism evidence="6 7">
    <name type="scientific">Clavelina lepadiformis</name>
    <name type="common">Light-bulb sea squirt</name>
    <name type="synonym">Ascidia lepadiformis</name>
    <dbReference type="NCBI Taxonomy" id="159417"/>
    <lineage>
        <taxon>Eukaryota</taxon>
        <taxon>Metazoa</taxon>
        <taxon>Chordata</taxon>
        <taxon>Tunicata</taxon>
        <taxon>Ascidiacea</taxon>
        <taxon>Aplousobranchia</taxon>
        <taxon>Clavelinidae</taxon>
        <taxon>Clavelina</taxon>
    </lineage>
</organism>
<dbReference type="Gene3D" id="2.60.40.10">
    <property type="entry name" value="Immunoglobulins"/>
    <property type="match status" value="1"/>
</dbReference>
<dbReference type="Pfam" id="PF01108">
    <property type="entry name" value="Tissue_fac"/>
    <property type="match status" value="1"/>
</dbReference>
<evidence type="ECO:0000259" key="4">
    <source>
        <dbReference type="Pfam" id="PF01108"/>
    </source>
</evidence>
<sequence length="551" mass="63015">MLILPLVIIHVATASCFSFNATSSKPKSSATQTKEVVMENPKLLTEGNKTKNNRKIKKIWIESVMLRHILHWDPVSPSSRYTVLYRKKFGQTKNWEEAPTCSKIKQTTCDLSSYLQTPLEYIIGVTTEPFKEQYVGNISFWTERETILIPPTFSAIRRESKILLRMDSPRNHGKNGSIAKDLATLNFQVDYWPGNDTSKTRTQYLQVKQLEERAEFVLTNLSKWSEYCIKSRLVELSFMRLNQTTGKSNWTKVLCLKPIEFLTSTANNKQVVVLTIVSLAAICVALVVLFLAYKSWKMYKFIHMVDDIPEELERALHEMECSNEGEDSLKNTSPISERVDEILHSDVENLTLEEKEFVRASCFCKCETAYKAQDTDARVLENSVDTKEHDFINKLRRQRSRSRGYHSASSESTLSSFSSETDFENNLFISSQQAETSVTSEISREKPMATEVRYVQELSFHVSDDDEDQGAWSSAPSFPSAEEQDFPPLPDDVYVTESDLPNYVQAGEKLLHQTDILSTSVITSDPNRRGVQFLNSANFYVLSDIPRHKFQ</sequence>
<dbReference type="PANTHER" id="PTHR20859:SF46">
    <property type="entry name" value="INTERFERON GAMMA RECEPTOR 2"/>
    <property type="match status" value="1"/>
</dbReference>
<keyword evidence="2" id="KW-0472">Membrane</keyword>
<name>A0ABP0GSX9_CLALP</name>
<dbReference type="InterPro" id="IPR013783">
    <property type="entry name" value="Ig-like_fold"/>
</dbReference>
<feature type="transmembrane region" description="Helical" evidence="2">
    <location>
        <begin position="271"/>
        <end position="293"/>
    </location>
</feature>
<reference evidence="6 7" key="1">
    <citation type="submission" date="2024-02" db="EMBL/GenBank/DDBJ databases">
        <authorList>
            <person name="Daric V."/>
            <person name="Darras S."/>
        </authorList>
    </citation>
    <scope>NUCLEOTIDE SEQUENCE [LARGE SCALE GENOMIC DNA]</scope>
</reference>
<accession>A0ABP0GSX9</accession>
<evidence type="ECO:0000256" key="2">
    <source>
        <dbReference type="SAM" id="Phobius"/>
    </source>
</evidence>
<keyword evidence="3" id="KW-0732">Signal</keyword>
<feature type="signal peptide" evidence="3">
    <location>
        <begin position="1"/>
        <end position="16"/>
    </location>
</feature>